<dbReference type="InterPro" id="IPR024079">
    <property type="entry name" value="MetalloPept_cat_dom_sf"/>
</dbReference>
<sequence length="811" mass="93826">MSKQTNNRIITNNKSCDKDTNLRKCAHHIYSHYYAANIKKHDDIIQKAGQHLCAINLDDPVNIKILFHFLSPQGTYNRDRVRLRAHDIIMSLNDDFNNYTTNKNAGNNFKYKTIVNQVFGSNMGKQNVYLGQSYLNLLPSKPSNITFELGEVYYYPVKNRLGLSQYDDTKDIEIQAQIIKQYIHQNRADAINPEHFINIWIIDMTDTSVLGYSNFPWEVIDNFHGIIINRRCFFPEDYGETNYSLYKTFTHEMGHHLGLLHVGGGSEAYLSPNINAESESIDINTDIGNIYYISDPLDKSHCKSLHTDAQYNPLFMNFMDFTYDKYVSTFTCNQIQKMRYMINTYRPKIDSTKNIAKIPIPRYNPDTNTVSGVTDCKYNTRNATPVPSYETVENPRLNAQNTQPLQSNVKIHPDYAQYIAAQSTIPTNIPVNTSNNASINISKVPEKISHSKNIPIHLLAPNLCGFEPGTNTSNNILENIQNNIPVYEDENTDKDEITRQQIINSYNNYNSDNGYASRYPYDPYTTQEYLNNLAVLQKNNNLNPSQTDTSYQQMYQQILDPRLYQNTQSQLQQYIQQPQQQHIQQPQQQHIQQQHIQQPQQQYAQQQYAQQPQQQYAQQQYAQQPQQQYAQQYAQYYAPQQQHNQSYPNQFNQQQYVPQQNNTQYDIPTNLTINPTLNPTINPTVTNIQQKRIDPQFLNRTSKNLELDVNTETENCPTPSNLMNRINNLSNQIRGIKNDETIKQSNPTQINPTQTNPANVSNIGDPSKYNKYGQSAKVQSNNFIANKMKRNDNVNIKPPKSRFQRTRPGAM</sequence>
<reference evidence="3" key="1">
    <citation type="submission" date="2019-07" db="EMBL/GenBank/DDBJ databases">
        <title>The discovery of a new lineage B mimivirus raises questions about particles surface fibrils.</title>
        <authorList>
            <person name="Silva L.K.S."/>
            <person name="Rodrigues R.A.L."/>
            <person name="Andrade A.C.S.P."/>
            <person name="Hikida H."/>
            <person name="Andreani J."/>
            <person name="Levasseur A."/>
            <person name="La Scola B."/>
            <person name="Abrahao J.S."/>
        </authorList>
    </citation>
    <scope>NUCLEOTIDE SEQUENCE</scope>
    <source>
        <strain evidence="3">B60</strain>
    </source>
</reference>
<dbReference type="SUPFAM" id="SSF55486">
    <property type="entry name" value="Metalloproteases ('zincins'), catalytic domain"/>
    <property type="match status" value="1"/>
</dbReference>
<keyword evidence="3" id="KW-0378">Hydrolase</keyword>
<dbReference type="Pfam" id="PF05572">
    <property type="entry name" value="Peptidase_M43"/>
    <property type="match status" value="1"/>
</dbReference>
<keyword evidence="3" id="KW-0482">Metalloprotease</keyword>
<feature type="region of interest" description="Disordered" evidence="1">
    <location>
        <begin position="745"/>
        <end position="764"/>
    </location>
</feature>
<dbReference type="GO" id="GO:0008237">
    <property type="term" value="F:metallopeptidase activity"/>
    <property type="evidence" value="ECO:0007669"/>
    <property type="project" value="UniProtKB-KW"/>
</dbReference>
<evidence type="ECO:0000313" key="3">
    <source>
        <dbReference type="EMBL" id="QID05920.1"/>
    </source>
</evidence>
<evidence type="ECO:0000259" key="2">
    <source>
        <dbReference type="Pfam" id="PF05572"/>
    </source>
</evidence>
<proteinExistence type="predicted"/>
<organism evidence="3">
    <name type="scientific">Borely moumouvirus</name>
    <dbReference type="NCBI Taxonomy" id="2712067"/>
    <lineage>
        <taxon>Viruses</taxon>
        <taxon>Varidnaviria</taxon>
        <taxon>Bamfordvirae</taxon>
        <taxon>Nucleocytoviricota</taxon>
        <taxon>Megaviricetes</taxon>
        <taxon>Imitervirales</taxon>
        <taxon>Mimiviridae</taxon>
        <taxon>Megamimivirinae</taxon>
        <taxon>Moumouvirus</taxon>
    </lineage>
</organism>
<name>A0A6G6ABX8_9VIRU</name>
<dbReference type="GO" id="GO:0006508">
    <property type="term" value="P:proteolysis"/>
    <property type="evidence" value="ECO:0007669"/>
    <property type="project" value="UniProtKB-KW"/>
</dbReference>
<evidence type="ECO:0000256" key="1">
    <source>
        <dbReference type="SAM" id="MobiDB-lite"/>
    </source>
</evidence>
<accession>A0A6G6ABX8</accession>
<keyword evidence="3" id="KW-0645">Protease</keyword>
<dbReference type="Gene3D" id="3.40.390.10">
    <property type="entry name" value="Collagenase (Catalytic Domain)"/>
    <property type="match status" value="1"/>
</dbReference>
<dbReference type="EMBL" id="MN175499">
    <property type="protein sequence ID" value="QID05920.1"/>
    <property type="molecule type" value="Genomic_DNA"/>
</dbReference>
<feature type="region of interest" description="Disordered" evidence="1">
    <location>
        <begin position="790"/>
        <end position="811"/>
    </location>
</feature>
<feature type="domain" description="Peptidase M43 pregnancy-associated plasma-A" evidence="2">
    <location>
        <begin position="188"/>
        <end position="342"/>
    </location>
</feature>
<protein>
    <submittedName>
        <fullName evidence="3">Zn-dependent metalloprotease domain-containing protein</fullName>
    </submittedName>
</protein>
<dbReference type="InterPro" id="IPR008754">
    <property type="entry name" value="Peptidase_M43"/>
</dbReference>